<keyword evidence="1" id="KW-0472">Membrane</keyword>
<sequence>MPELTPLEERLLAGLRQAEPVRRKRRWLPVVGAAAAAAALLVLTVVRPTAPTEMSTASPPTPIRYLRWLSPADGPNRERADEVWIDDVHHTVRLKSPDFDRTFTDVPEPIALNRPGMPAEFARMSPDVLVADQRTVVAGLPRTETDLNAAVHMVAKQNGKYEGEVLGDLLSKPGLSPEMRQLTVKVLLGQHGVGLLDSSKAYDLTGRSGALYVLDVGPLSLQLVIDMDTYTLLSMDKNTIVNR</sequence>
<dbReference type="EMBL" id="JBHLUD010000001">
    <property type="protein sequence ID" value="MFC0540810.1"/>
    <property type="molecule type" value="Genomic_DNA"/>
</dbReference>
<dbReference type="RefSeq" id="WP_273939656.1">
    <property type="nucleotide sequence ID" value="NZ_CP097263.1"/>
</dbReference>
<evidence type="ECO:0000313" key="2">
    <source>
        <dbReference type="EMBL" id="MFC0540810.1"/>
    </source>
</evidence>
<name>A0ABV6MLH9_9PSEU</name>
<protein>
    <submittedName>
        <fullName evidence="2">Uncharacterized protein</fullName>
    </submittedName>
</protein>
<feature type="transmembrane region" description="Helical" evidence="1">
    <location>
        <begin position="27"/>
        <end position="46"/>
    </location>
</feature>
<reference evidence="2 3" key="1">
    <citation type="submission" date="2024-09" db="EMBL/GenBank/DDBJ databases">
        <authorList>
            <person name="Sun Q."/>
            <person name="Mori K."/>
        </authorList>
    </citation>
    <scope>NUCLEOTIDE SEQUENCE [LARGE SCALE GENOMIC DNA]</scope>
    <source>
        <strain evidence="2 3">TBRC 1432</strain>
    </source>
</reference>
<proteinExistence type="predicted"/>
<dbReference type="Proteomes" id="UP001589810">
    <property type="component" value="Unassembled WGS sequence"/>
</dbReference>
<organism evidence="2 3">
    <name type="scientific">Kutzneria chonburiensis</name>
    <dbReference type="NCBI Taxonomy" id="1483604"/>
    <lineage>
        <taxon>Bacteria</taxon>
        <taxon>Bacillati</taxon>
        <taxon>Actinomycetota</taxon>
        <taxon>Actinomycetes</taxon>
        <taxon>Pseudonocardiales</taxon>
        <taxon>Pseudonocardiaceae</taxon>
        <taxon>Kutzneria</taxon>
    </lineage>
</organism>
<comment type="caution">
    <text evidence="2">The sequence shown here is derived from an EMBL/GenBank/DDBJ whole genome shotgun (WGS) entry which is preliminary data.</text>
</comment>
<accession>A0ABV6MLH9</accession>
<keyword evidence="1" id="KW-1133">Transmembrane helix</keyword>
<keyword evidence="1" id="KW-0812">Transmembrane</keyword>
<evidence type="ECO:0000256" key="1">
    <source>
        <dbReference type="SAM" id="Phobius"/>
    </source>
</evidence>
<evidence type="ECO:0000313" key="3">
    <source>
        <dbReference type="Proteomes" id="UP001589810"/>
    </source>
</evidence>
<keyword evidence="3" id="KW-1185">Reference proteome</keyword>
<gene>
    <name evidence="2" type="ORF">ACFFH7_04930</name>
</gene>